<evidence type="ECO:0000259" key="4">
    <source>
        <dbReference type="Pfam" id="PF13458"/>
    </source>
</evidence>
<dbReference type="Gene3D" id="3.40.50.2300">
    <property type="match status" value="2"/>
</dbReference>
<feature type="signal peptide" evidence="3">
    <location>
        <begin position="1"/>
        <end position="25"/>
    </location>
</feature>
<dbReference type="Proteomes" id="UP000646911">
    <property type="component" value="Unassembled WGS sequence"/>
</dbReference>
<dbReference type="SUPFAM" id="SSF53822">
    <property type="entry name" value="Periplasmic binding protein-like I"/>
    <property type="match status" value="1"/>
</dbReference>
<dbReference type="InterPro" id="IPR028081">
    <property type="entry name" value="Leu-bd"/>
</dbReference>
<comment type="caution">
    <text evidence="5">The sequence shown here is derived from an EMBL/GenBank/DDBJ whole genome shotgun (WGS) entry which is preliminary data.</text>
</comment>
<dbReference type="Pfam" id="PF13458">
    <property type="entry name" value="Peripla_BP_6"/>
    <property type="match status" value="1"/>
</dbReference>
<keyword evidence="6" id="KW-1185">Reference proteome</keyword>
<dbReference type="EMBL" id="JACOFX010000013">
    <property type="protein sequence ID" value="MBC3910049.1"/>
    <property type="molecule type" value="Genomic_DNA"/>
</dbReference>
<sequence length="374" mass="40595">MFSLVRLWTFCFALLCSLFALNVQAQGNTIVVGQAIDLSGPNGSIGRDYVAGITTYFDSINVNGGVGGKRIKYLVRDDQGNPAQSALAISDLLEKDKADYLLGGIGSAVTDAVLGSAKFAQSGLTLFAPLIASVKTYNSRVLFWRPSPEQEMQYIFSYFDKLGIKSVGIAYQENALNQDMYQYVVAELRKRNMLMNGLVRIGTSATDMERESAILAKSNPGIVIAIADTLGTGIFLKEFRKQAPRTFVAGMSLINLETLAEVAGPKALEWTVFSQVVPNPLSKKSLVQIDHSNMMKKFRDEDLSALTFEGFMVAKTLVKAIQTGKPGRDALQALAAQKSVIDLGGVTLAPSDTTHRMSNYVDMALFRKGGGLLF</sequence>
<proteinExistence type="inferred from homology"/>
<organism evidence="5 6">
    <name type="scientific">Undibacterium umbellatum</name>
    <dbReference type="NCBI Taxonomy" id="2762300"/>
    <lineage>
        <taxon>Bacteria</taxon>
        <taxon>Pseudomonadati</taxon>
        <taxon>Pseudomonadota</taxon>
        <taxon>Betaproteobacteria</taxon>
        <taxon>Burkholderiales</taxon>
        <taxon>Oxalobacteraceae</taxon>
        <taxon>Undibacterium</taxon>
    </lineage>
</organism>
<evidence type="ECO:0000313" key="6">
    <source>
        <dbReference type="Proteomes" id="UP000646911"/>
    </source>
</evidence>
<name>A0ABR6ZEH1_9BURK</name>
<feature type="chain" id="PRO_5046780663" evidence="3">
    <location>
        <begin position="26"/>
        <end position="374"/>
    </location>
</feature>
<comment type="similarity">
    <text evidence="1">Belongs to the leucine-binding protein family.</text>
</comment>
<gene>
    <name evidence="5" type="ORF">H8L47_21020</name>
</gene>
<evidence type="ECO:0000313" key="5">
    <source>
        <dbReference type="EMBL" id="MBC3910049.1"/>
    </source>
</evidence>
<accession>A0ABR6ZEH1</accession>
<reference evidence="5 6" key="1">
    <citation type="submission" date="2020-08" db="EMBL/GenBank/DDBJ databases">
        <title>Novel species isolated from subtropical streams in China.</title>
        <authorList>
            <person name="Lu H."/>
        </authorList>
    </citation>
    <scope>NUCLEOTIDE SEQUENCE [LARGE SCALE GENOMIC DNA]</scope>
    <source>
        <strain evidence="5 6">NL8W</strain>
    </source>
</reference>
<evidence type="ECO:0000256" key="1">
    <source>
        <dbReference type="ARBA" id="ARBA00010062"/>
    </source>
</evidence>
<dbReference type="CDD" id="cd06326">
    <property type="entry name" value="PBP1_ABC_ligand_binding-like"/>
    <property type="match status" value="1"/>
</dbReference>
<dbReference type="RefSeq" id="WP_186955550.1">
    <property type="nucleotide sequence ID" value="NZ_JACOFX010000013.1"/>
</dbReference>
<feature type="domain" description="Leucine-binding protein" evidence="4">
    <location>
        <begin position="29"/>
        <end position="364"/>
    </location>
</feature>
<dbReference type="PANTHER" id="PTHR47235:SF1">
    <property type="entry name" value="BLR6548 PROTEIN"/>
    <property type="match status" value="1"/>
</dbReference>
<evidence type="ECO:0000256" key="2">
    <source>
        <dbReference type="ARBA" id="ARBA00022729"/>
    </source>
</evidence>
<dbReference type="PANTHER" id="PTHR47235">
    <property type="entry name" value="BLR6548 PROTEIN"/>
    <property type="match status" value="1"/>
</dbReference>
<protein>
    <submittedName>
        <fullName evidence="5">ABC transporter substrate-binding protein</fullName>
    </submittedName>
</protein>
<dbReference type="InterPro" id="IPR028082">
    <property type="entry name" value="Peripla_BP_I"/>
</dbReference>
<evidence type="ECO:0000256" key="3">
    <source>
        <dbReference type="SAM" id="SignalP"/>
    </source>
</evidence>
<keyword evidence="2 3" id="KW-0732">Signal</keyword>